<accession>A0ABS8VE91</accession>
<organism evidence="1 2">
    <name type="scientific">Datura stramonium</name>
    <name type="common">Jimsonweed</name>
    <name type="synonym">Common thornapple</name>
    <dbReference type="NCBI Taxonomy" id="4076"/>
    <lineage>
        <taxon>Eukaryota</taxon>
        <taxon>Viridiplantae</taxon>
        <taxon>Streptophyta</taxon>
        <taxon>Embryophyta</taxon>
        <taxon>Tracheophyta</taxon>
        <taxon>Spermatophyta</taxon>
        <taxon>Magnoliopsida</taxon>
        <taxon>eudicotyledons</taxon>
        <taxon>Gunneridae</taxon>
        <taxon>Pentapetalae</taxon>
        <taxon>asterids</taxon>
        <taxon>lamiids</taxon>
        <taxon>Solanales</taxon>
        <taxon>Solanaceae</taxon>
        <taxon>Solanoideae</taxon>
        <taxon>Datureae</taxon>
        <taxon>Datura</taxon>
    </lineage>
</organism>
<sequence>MQNASSVHMQVKLAQFLPYSCGSPALRGSSLALHSCSAGVARIISTSRFHGKGKSLMSDRTSQVVETDEAKQIIQLHFGLDKMDVFYMSFEENQSITAEAQFEMESIKNDFLDIYNQVGIHDWGPFIIPVDPYFH</sequence>
<evidence type="ECO:0000313" key="1">
    <source>
        <dbReference type="EMBL" id="MCD9644394.1"/>
    </source>
</evidence>
<dbReference type="EMBL" id="JACEIK010004137">
    <property type="protein sequence ID" value="MCD9644394.1"/>
    <property type="molecule type" value="Genomic_DNA"/>
</dbReference>
<gene>
    <name evidence="1" type="ORF">HAX54_032592</name>
</gene>
<dbReference type="Proteomes" id="UP000823775">
    <property type="component" value="Unassembled WGS sequence"/>
</dbReference>
<comment type="caution">
    <text evidence="1">The sequence shown here is derived from an EMBL/GenBank/DDBJ whole genome shotgun (WGS) entry which is preliminary data.</text>
</comment>
<proteinExistence type="predicted"/>
<evidence type="ECO:0000313" key="2">
    <source>
        <dbReference type="Proteomes" id="UP000823775"/>
    </source>
</evidence>
<keyword evidence="2" id="KW-1185">Reference proteome</keyword>
<reference evidence="1 2" key="1">
    <citation type="journal article" date="2021" name="BMC Genomics">
        <title>Datura genome reveals duplications of psychoactive alkaloid biosynthetic genes and high mutation rate following tissue culture.</title>
        <authorList>
            <person name="Rajewski A."/>
            <person name="Carter-House D."/>
            <person name="Stajich J."/>
            <person name="Litt A."/>
        </authorList>
    </citation>
    <scope>NUCLEOTIDE SEQUENCE [LARGE SCALE GENOMIC DNA]</scope>
    <source>
        <strain evidence="1">AR-01</strain>
    </source>
</reference>
<protein>
    <submittedName>
        <fullName evidence="1">Uncharacterized protein</fullName>
    </submittedName>
</protein>
<name>A0ABS8VE91_DATST</name>